<dbReference type="PROSITE" id="PS50994">
    <property type="entry name" value="INTEGRASE"/>
    <property type="match status" value="1"/>
</dbReference>
<accession>A0A9Q3GRK1</accession>
<organism evidence="3 4">
    <name type="scientific">Austropuccinia psidii MF-1</name>
    <dbReference type="NCBI Taxonomy" id="1389203"/>
    <lineage>
        <taxon>Eukaryota</taxon>
        <taxon>Fungi</taxon>
        <taxon>Dikarya</taxon>
        <taxon>Basidiomycota</taxon>
        <taxon>Pucciniomycotina</taxon>
        <taxon>Pucciniomycetes</taxon>
        <taxon>Pucciniales</taxon>
        <taxon>Sphaerophragmiaceae</taxon>
        <taxon>Austropuccinia</taxon>
    </lineage>
</organism>
<proteinExistence type="predicted"/>
<dbReference type="InterPro" id="IPR001584">
    <property type="entry name" value="Integrase_cat-core"/>
</dbReference>
<dbReference type="PANTHER" id="PTHR37984">
    <property type="entry name" value="PROTEIN CBG26694"/>
    <property type="match status" value="1"/>
</dbReference>
<reference evidence="3" key="1">
    <citation type="submission" date="2021-03" db="EMBL/GenBank/DDBJ databases">
        <title>Draft genome sequence of rust myrtle Austropuccinia psidii MF-1, a brazilian biotype.</title>
        <authorList>
            <person name="Quecine M.C."/>
            <person name="Pachon D.M.R."/>
            <person name="Bonatelli M.L."/>
            <person name="Correr F.H."/>
            <person name="Franceschini L.M."/>
            <person name="Leite T.F."/>
            <person name="Margarido G.R.A."/>
            <person name="Almeida C.A."/>
            <person name="Ferrarezi J.A."/>
            <person name="Labate C.A."/>
        </authorList>
    </citation>
    <scope>NUCLEOTIDE SEQUENCE</scope>
    <source>
        <strain evidence="3">MF-1</strain>
    </source>
</reference>
<dbReference type="GO" id="GO:0015074">
    <property type="term" value="P:DNA integration"/>
    <property type="evidence" value="ECO:0007669"/>
    <property type="project" value="InterPro"/>
</dbReference>
<name>A0A9Q3GRK1_9BASI</name>
<evidence type="ECO:0000313" key="4">
    <source>
        <dbReference type="Proteomes" id="UP000765509"/>
    </source>
</evidence>
<feature type="domain" description="Integrase catalytic" evidence="2">
    <location>
        <begin position="68"/>
        <end position="229"/>
    </location>
</feature>
<keyword evidence="1" id="KW-0694">RNA-binding</keyword>
<evidence type="ECO:0000313" key="3">
    <source>
        <dbReference type="EMBL" id="MBW0476484.1"/>
    </source>
</evidence>
<dbReference type="InterPro" id="IPR036397">
    <property type="entry name" value="RNaseH_sf"/>
</dbReference>
<dbReference type="GO" id="GO:0003723">
    <property type="term" value="F:RNA binding"/>
    <property type="evidence" value="ECO:0007669"/>
    <property type="project" value="UniProtKB-KW"/>
</dbReference>
<protein>
    <recommendedName>
        <fullName evidence="2">Integrase catalytic domain-containing protein</fullName>
    </recommendedName>
</protein>
<keyword evidence="4" id="KW-1185">Reference proteome</keyword>
<evidence type="ECO:0000256" key="1">
    <source>
        <dbReference type="ARBA" id="ARBA00022884"/>
    </source>
</evidence>
<dbReference type="SUPFAM" id="SSF53098">
    <property type="entry name" value="Ribonuclease H-like"/>
    <property type="match status" value="1"/>
</dbReference>
<dbReference type="Proteomes" id="UP000765509">
    <property type="component" value="Unassembled WGS sequence"/>
</dbReference>
<dbReference type="InterPro" id="IPR050951">
    <property type="entry name" value="Retrovirus_Pol_polyprotein"/>
</dbReference>
<dbReference type="Gene3D" id="3.30.420.10">
    <property type="entry name" value="Ribonuclease H-like superfamily/Ribonuclease H"/>
    <property type="match status" value="1"/>
</dbReference>
<dbReference type="InterPro" id="IPR012337">
    <property type="entry name" value="RNaseH-like_sf"/>
</dbReference>
<dbReference type="AlphaFoldDB" id="A0A9Q3GRK1"/>
<dbReference type="PANTHER" id="PTHR37984:SF5">
    <property type="entry name" value="PROTEIN NYNRIN-LIKE"/>
    <property type="match status" value="1"/>
</dbReference>
<dbReference type="EMBL" id="AVOT02004481">
    <property type="protein sequence ID" value="MBW0476484.1"/>
    <property type="molecule type" value="Genomic_DNA"/>
</dbReference>
<gene>
    <name evidence="3" type="ORF">O181_016199</name>
</gene>
<dbReference type="GO" id="GO:0005634">
    <property type="term" value="C:nucleus"/>
    <property type="evidence" value="ECO:0007669"/>
    <property type="project" value="UniProtKB-ARBA"/>
</dbReference>
<sequence length="229" mass="26548">MLTDFEPPFRLYIDESASQPWGVALHQRQIVDGEPREGLSEYFKSCEICHKENRNHEKKYGLIQHIEMPKHPLETTNIDWVTGLVSGGKENYNYCLVILDRLSKSFRFLSCHREDTDMDTALVLWNNIIDTCGVPKVIINNRDTKFTSQFLTNLYDILGTTLKFSTAYHPQTDGLTERMIQRMEDIIRSFCADGMEYKDNEGERVEPLIARGSLKEKTSSYPPHIQRIP</sequence>
<comment type="caution">
    <text evidence="3">The sequence shown here is derived from an EMBL/GenBank/DDBJ whole genome shotgun (WGS) entry which is preliminary data.</text>
</comment>
<evidence type="ECO:0000259" key="2">
    <source>
        <dbReference type="PROSITE" id="PS50994"/>
    </source>
</evidence>